<feature type="region of interest" description="Disordered" evidence="1">
    <location>
        <begin position="135"/>
        <end position="180"/>
    </location>
</feature>
<evidence type="ECO:0000256" key="1">
    <source>
        <dbReference type="SAM" id="MobiDB-lite"/>
    </source>
</evidence>
<dbReference type="GeneID" id="24922373"/>
<dbReference type="AlphaFoldDB" id="D8LZ86"/>
<reference evidence="3" key="1">
    <citation type="submission" date="2010-02" db="EMBL/GenBank/DDBJ databases">
        <title>Sequencing and annotation of the Blastocystis hominis genome.</title>
        <authorList>
            <person name="Wincker P."/>
        </authorList>
    </citation>
    <scope>NUCLEOTIDE SEQUENCE</scope>
    <source>
        <strain evidence="3">Singapore isolate B</strain>
    </source>
</reference>
<dbReference type="Gene3D" id="3.40.50.10810">
    <property type="entry name" value="Tandem AAA-ATPase domain"/>
    <property type="match status" value="1"/>
</dbReference>
<name>D8LZ86_BLAHO</name>
<dbReference type="OrthoDB" id="46533at2759"/>
<organism evidence="3">
    <name type="scientific">Blastocystis hominis</name>
    <dbReference type="NCBI Taxonomy" id="12968"/>
    <lineage>
        <taxon>Eukaryota</taxon>
        <taxon>Sar</taxon>
        <taxon>Stramenopiles</taxon>
        <taxon>Bigyra</taxon>
        <taxon>Opalozoa</taxon>
        <taxon>Opalinata</taxon>
        <taxon>Blastocystidae</taxon>
        <taxon>Blastocystis</taxon>
    </lineage>
</organism>
<feature type="compositionally biased region" description="Basic and acidic residues" evidence="1">
    <location>
        <begin position="361"/>
        <end position="370"/>
    </location>
</feature>
<dbReference type="EMBL" id="FN668640">
    <property type="protein sequence ID" value="CBK21125.2"/>
    <property type="molecule type" value="Genomic_DNA"/>
</dbReference>
<protein>
    <recommendedName>
        <fullName evidence="2">SNF2 N-terminal domain-containing protein</fullName>
    </recommendedName>
</protein>
<gene>
    <name evidence="3" type="ORF">GSBLH_T00006248001</name>
</gene>
<feature type="region of interest" description="Disordered" evidence="1">
    <location>
        <begin position="328"/>
        <end position="370"/>
    </location>
</feature>
<proteinExistence type="predicted"/>
<dbReference type="SUPFAM" id="SSF52540">
    <property type="entry name" value="P-loop containing nucleoside triphosphate hydrolases"/>
    <property type="match status" value="1"/>
</dbReference>
<feature type="compositionally biased region" description="Acidic residues" evidence="1">
    <location>
        <begin position="171"/>
        <end position="180"/>
    </location>
</feature>
<sequence>MKQKKQVKKNTVFCYPVIGSDSSYIKYVKVESPEATSVVLCPDECSMYATNDSGMKVAIQFPSVLSITTDFLSILRSLLSSFSYNFLAKLSTIRKPVYLTKLLSYLPVLYPQLYPSISDSSSSISSKEAINQVESMIEGSESAQSSTADNHQNGTANSTINSENGLKQEEDNSVDEMDSDDNLGSELSFLYSCLSMHPIPESVVASISASIPSFVQSQPFPHQILALSWMLSREGLHHDSSSPSNPSLHPLFSSWPPDPTLYVSPWTAVFTREFIPNETVRKGGVLCDTMGLGKTFEMILLILMHPRDSQPIVKKEVALGNERKEIMSESDSIRWSAPNNQRKRARKLRDEEFSMDNEDSWDAKRGKNVY</sequence>
<dbReference type="InterPro" id="IPR038718">
    <property type="entry name" value="SNF2-like_sf"/>
</dbReference>
<dbReference type="InterPro" id="IPR000330">
    <property type="entry name" value="SNF2_N"/>
</dbReference>
<dbReference type="InterPro" id="IPR027417">
    <property type="entry name" value="P-loop_NTPase"/>
</dbReference>
<dbReference type="Pfam" id="PF00176">
    <property type="entry name" value="SNF2-rel_dom"/>
    <property type="match status" value="1"/>
</dbReference>
<dbReference type="PANTHER" id="PTHR45865:SF1">
    <property type="entry name" value="E3 UBIQUITIN-PROTEIN LIGASE SHPRH"/>
    <property type="match status" value="1"/>
</dbReference>
<evidence type="ECO:0000313" key="3">
    <source>
        <dbReference type="EMBL" id="CBK21125.2"/>
    </source>
</evidence>
<evidence type="ECO:0000259" key="2">
    <source>
        <dbReference type="Pfam" id="PF00176"/>
    </source>
</evidence>
<feature type="domain" description="SNF2 N-terminal" evidence="2">
    <location>
        <begin position="222"/>
        <end position="305"/>
    </location>
</feature>
<accession>D8LZ86</accession>
<dbReference type="PANTHER" id="PTHR45865">
    <property type="entry name" value="E3 UBIQUITIN-PROTEIN LIGASE SHPRH FAMILY MEMBER"/>
    <property type="match status" value="1"/>
</dbReference>
<dbReference type="Proteomes" id="UP000008312">
    <property type="component" value="Unassembled WGS sequence"/>
</dbReference>
<dbReference type="InParanoid" id="D8LZ86"/>
<dbReference type="RefSeq" id="XP_012895173.1">
    <property type="nucleotide sequence ID" value="XM_013039719.1"/>
</dbReference>
<keyword evidence="4" id="KW-1185">Reference proteome</keyword>
<feature type="compositionally biased region" description="Polar residues" evidence="1">
    <location>
        <begin position="141"/>
        <end position="165"/>
    </location>
</feature>
<evidence type="ECO:0000313" key="4">
    <source>
        <dbReference type="Proteomes" id="UP000008312"/>
    </source>
</evidence>
<dbReference type="InterPro" id="IPR052583">
    <property type="entry name" value="ATP-helicase/E3_Ub-Ligase"/>
</dbReference>
<dbReference type="GO" id="GO:0005524">
    <property type="term" value="F:ATP binding"/>
    <property type="evidence" value="ECO:0007669"/>
    <property type="project" value="InterPro"/>
</dbReference>